<dbReference type="AlphaFoldDB" id="A0ABC8MAG4"/>
<protein>
    <submittedName>
        <fullName evidence="2">Uncharacterized protein</fullName>
    </submittedName>
</protein>
<evidence type="ECO:0000313" key="2">
    <source>
        <dbReference type="EMBL" id="CAH8392583.1"/>
    </source>
</evidence>
<comment type="caution">
    <text evidence="2">The sequence shown here is derived from an EMBL/GenBank/DDBJ whole genome shotgun (WGS) entry which is preliminary data.</text>
</comment>
<evidence type="ECO:0000313" key="3">
    <source>
        <dbReference type="Proteomes" id="UP001642260"/>
    </source>
</evidence>
<proteinExistence type="predicted"/>
<sequence>MRRQDGKSGICREVLETESRQELQGDSRILKQIRQGIKGKSSKSEEMETEDFEKKQEFLDDDADRYNDRARSYKGVVLNGNGGQQERGREKREYQGKAVTVGKRKVLVTGAPEGITIVLTIKRREQELLGIPEEGHTAYPVLPSPAFLADLQKTQEEIPKVKLGIMSKDMDGDSALMLPEAHQYVADGSGLEMELTEDCIVSDGEVEMDIKMQESGEADDLGMENSQA</sequence>
<name>A0ABC8MAG4_ERUVS</name>
<gene>
    <name evidence="2" type="ORF">ERUC_LOCUS45066</name>
</gene>
<accession>A0ABC8MAG4</accession>
<feature type="region of interest" description="Disordered" evidence="1">
    <location>
        <begin position="36"/>
        <end position="63"/>
    </location>
</feature>
<feature type="compositionally biased region" description="Basic and acidic residues" evidence="1">
    <location>
        <begin position="42"/>
        <end position="63"/>
    </location>
</feature>
<reference evidence="2 3" key="1">
    <citation type="submission" date="2022-03" db="EMBL/GenBank/DDBJ databases">
        <authorList>
            <person name="Macdonald S."/>
            <person name="Ahmed S."/>
            <person name="Newling K."/>
        </authorList>
    </citation>
    <scope>NUCLEOTIDE SEQUENCE [LARGE SCALE GENOMIC DNA]</scope>
</reference>
<dbReference type="EMBL" id="CAKOAT010997113">
    <property type="protein sequence ID" value="CAH8392583.1"/>
    <property type="molecule type" value="Genomic_DNA"/>
</dbReference>
<dbReference type="Proteomes" id="UP001642260">
    <property type="component" value="Unassembled WGS sequence"/>
</dbReference>
<organism evidence="2 3">
    <name type="scientific">Eruca vesicaria subsp. sativa</name>
    <name type="common">Garden rocket</name>
    <name type="synonym">Eruca sativa</name>
    <dbReference type="NCBI Taxonomy" id="29727"/>
    <lineage>
        <taxon>Eukaryota</taxon>
        <taxon>Viridiplantae</taxon>
        <taxon>Streptophyta</taxon>
        <taxon>Embryophyta</taxon>
        <taxon>Tracheophyta</taxon>
        <taxon>Spermatophyta</taxon>
        <taxon>Magnoliopsida</taxon>
        <taxon>eudicotyledons</taxon>
        <taxon>Gunneridae</taxon>
        <taxon>Pentapetalae</taxon>
        <taxon>rosids</taxon>
        <taxon>malvids</taxon>
        <taxon>Brassicales</taxon>
        <taxon>Brassicaceae</taxon>
        <taxon>Brassiceae</taxon>
        <taxon>Eruca</taxon>
    </lineage>
</organism>
<keyword evidence="3" id="KW-1185">Reference proteome</keyword>
<evidence type="ECO:0000256" key="1">
    <source>
        <dbReference type="SAM" id="MobiDB-lite"/>
    </source>
</evidence>